<reference evidence="1 2" key="1">
    <citation type="submission" date="2019-03" db="EMBL/GenBank/DDBJ databases">
        <title>Deep-cultivation of Planctomycetes and their phenomic and genomic characterization uncovers novel biology.</title>
        <authorList>
            <person name="Wiegand S."/>
            <person name="Jogler M."/>
            <person name="Boedeker C."/>
            <person name="Pinto D."/>
            <person name="Vollmers J."/>
            <person name="Rivas-Marin E."/>
            <person name="Kohn T."/>
            <person name="Peeters S.H."/>
            <person name="Heuer A."/>
            <person name="Rast P."/>
            <person name="Oberbeckmann S."/>
            <person name="Bunk B."/>
            <person name="Jeske O."/>
            <person name="Meyerdierks A."/>
            <person name="Storesund J.E."/>
            <person name="Kallscheuer N."/>
            <person name="Luecker S."/>
            <person name="Lage O.M."/>
            <person name="Pohl T."/>
            <person name="Merkel B.J."/>
            <person name="Hornburger P."/>
            <person name="Mueller R.-W."/>
            <person name="Bruemmer F."/>
            <person name="Labrenz M."/>
            <person name="Spormann A.M."/>
            <person name="Op den Camp H."/>
            <person name="Overmann J."/>
            <person name="Amann R."/>
            <person name="Jetten M.S.M."/>
            <person name="Mascher T."/>
            <person name="Medema M.H."/>
            <person name="Devos D.P."/>
            <person name="Kaster A.-K."/>
            <person name="Ovreas L."/>
            <person name="Rohde M."/>
            <person name="Galperin M.Y."/>
            <person name="Jogler C."/>
        </authorList>
    </citation>
    <scope>NUCLEOTIDE SEQUENCE [LARGE SCALE GENOMIC DNA]</scope>
    <source>
        <strain evidence="1 2">Enr17</strain>
    </source>
</reference>
<dbReference type="Gene3D" id="3.40.50.150">
    <property type="entry name" value="Vaccinia Virus protein VP39"/>
    <property type="match status" value="1"/>
</dbReference>
<protein>
    <recommendedName>
        <fullName evidence="3">Class I SAM-dependent methyltransferase</fullName>
    </recommendedName>
</protein>
<gene>
    <name evidence="1" type="ORF">Enr17x_52670</name>
</gene>
<evidence type="ECO:0008006" key="3">
    <source>
        <dbReference type="Google" id="ProtNLM"/>
    </source>
</evidence>
<keyword evidence="2" id="KW-1185">Reference proteome</keyword>
<evidence type="ECO:0000313" key="2">
    <source>
        <dbReference type="Proteomes" id="UP000318313"/>
    </source>
</evidence>
<dbReference type="AlphaFoldDB" id="A0A518IJE2"/>
<organism evidence="1 2">
    <name type="scientific">Gimesia fumaroli</name>
    <dbReference type="NCBI Taxonomy" id="2527976"/>
    <lineage>
        <taxon>Bacteria</taxon>
        <taxon>Pseudomonadati</taxon>
        <taxon>Planctomycetota</taxon>
        <taxon>Planctomycetia</taxon>
        <taxon>Planctomycetales</taxon>
        <taxon>Planctomycetaceae</taxon>
        <taxon>Gimesia</taxon>
    </lineage>
</organism>
<name>A0A518IJE2_9PLAN</name>
<evidence type="ECO:0000313" key="1">
    <source>
        <dbReference type="EMBL" id="QDV53195.1"/>
    </source>
</evidence>
<proteinExistence type="predicted"/>
<accession>A0A518IJE2</accession>
<dbReference type="EMBL" id="CP037452">
    <property type="protein sequence ID" value="QDV53195.1"/>
    <property type="molecule type" value="Genomic_DNA"/>
</dbReference>
<dbReference type="KEGG" id="gfm:Enr17x_52670"/>
<dbReference type="InterPro" id="IPR029063">
    <property type="entry name" value="SAM-dependent_MTases_sf"/>
</dbReference>
<dbReference type="Proteomes" id="UP000318313">
    <property type="component" value="Chromosome"/>
</dbReference>
<sequence>MTGYGASLGTEFLTGLPDVPLVEIELLNHDSFLPDEIVAFLHEADLRVSQILQASPRRAPGFVPSDYKTVYHALQAITVGNLAPGNSFCEWGSGFGVVASLAAMLEFMACGIEIEEELVDASRRLADDFGLPVEFVQGSFIPSGAESCAEEAYVDNNATYSWLITDAEDGYEELQLDLDEFDVVFAYPWPGEDYLISSLFEKYAAEGALLLTYDYPESVYLRRKVRECSGGD</sequence>
<dbReference type="SUPFAM" id="SSF53335">
    <property type="entry name" value="S-adenosyl-L-methionine-dependent methyltransferases"/>
    <property type="match status" value="1"/>
</dbReference>